<reference evidence="2 3" key="1">
    <citation type="submission" date="2020-07" db="EMBL/GenBank/DDBJ databases">
        <title>Sequencing the genomes of 1000 actinobacteria strains.</title>
        <authorList>
            <person name="Klenk H.-P."/>
        </authorList>
    </citation>
    <scope>NUCLEOTIDE SEQUENCE [LARGE SCALE GENOMIC DNA]</scope>
    <source>
        <strain evidence="2 3">DSM 104001</strain>
    </source>
</reference>
<dbReference type="RefSeq" id="WP_179716653.1">
    <property type="nucleotide sequence ID" value="NZ_JACBZT010000001.1"/>
</dbReference>
<dbReference type="PANTHER" id="PTHR46438:SF11">
    <property type="entry name" value="LIPASE-RELATED"/>
    <property type="match status" value="1"/>
</dbReference>
<dbReference type="SUPFAM" id="SSF53474">
    <property type="entry name" value="alpha/beta-Hydrolases"/>
    <property type="match status" value="1"/>
</dbReference>
<evidence type="ECO:0000313" key="2">
    <source>
        <dbReference type="EMBL" id="NYJ05907.1"/>
    </source>
</evidence>
<dbReference type="Gene3D" id="3.40.50.1820">
    <property type="entry name" value="alpha/beta hydrolase"/>
    <property type="match status" value="1"/>
</dbReference>
<organism evidence="2 3">
    <name type="scientific">Petropleomorpha daqingensis</name>
    <dbReference type="NCBI Taxonomy" id="2026353"/>
    <lineage>
        <taxon>Bacteria</taxon>
        <taxon>Bacillati</taxon>
        <taxon>Actinomycetota</taxon>
        <taxon>Actinomycetes</taxon>
        <taxon>Geodermatophilales</taxon>
        <taxon>Geodermatophilaceae</taxon>
        <taxon>Petropleomorpha</taxon>
    </lineage>
</organism>
<keyword evidence="3" id="KW-1185">Reference proteome</keyword>
<evidence type="ECO:0000313" key="3">
    <source>
        <dbReference type="Proteomes" id="UP000541969"/>
    </source>
</evidence>
<name>A0A853CES1_9ACTN</name>
<dbReference type="AlphaFoldDB" id="A0A853CES1"/>
<dbReference type="GO" id="GO:0003824">
    <property type="term" value="F:catalytic activity"/>
    <property type="evidence" value="ECO:0007669"/>
    <property type="project" value="UniProtKB-ARBA"/>
</dbReference>
<sequence>MSALAHSRSGSGAPLVLLHALGLSRASWAPVLPALAEHFDVVAVDLPGFGDSPPLAEEPSPKALAAAVAAFLDEQGLAVPHVVGNSLGGWVALELAALRPLASLTLLSPAGMWPGDTPLYCRVSLRGSRWLSVHAGGLLSRAVDTRVGRIAVLGQTHGRPTRLSPAQAKGALRAMATAPGFDAVLAATLHRHYAADAPFTAPVTVAFGDRDRLLIRRRYRRLHELPPDRRVADLPGCGHVPMADDPAAVAALVLASAGRGAVATG</sequence>
<gene>
    <name evidence="2" type="ORF">GGQ55_002185</name>
</gene>
<proteinExistence type="predicted"/>
<protein>
    <submittedName>
        <fullName evidence="2">Pimeloyl-ACP methyl ester carboxylesterase</fullName>
    </submittedName>
</protein>
<accession>A0A853CES1</accession>
<dbReference type="InterPro" id="IPR029058">
    <property type="entry name" value="AB_hydrolase_fold"/>
</dbReference>
<comment type="caution">
    <text evidence="2">The sequence shown here is derived from an EMBL/GenBank/DDBJ whole genome shotgun (WGS) entry which is preliminary data.</text>
</comment>
<dbReference type="PRINTS" id="PR00111">
    <property type="entry name" value="ABHYDROLASE"/>
</dbReference>
<dbReference type="PANTHER" id="PTHR46438">
    <property type="entry name" value="ALPHA/BETA-HYDROLASES SUPERFAMILY PROTEIN"/>
    <property type="match status" value="1"/>
</dbReference>
<feature type="domain" description="AB hydrolase-1" evidence="1">
    <location>
        <begin position="15"/>
        <end position="251"/>
    </location>
</feature>
<dbReference type="InterPro" id="IPR000073">
    <property type="entry name" value="AB_hydrolase_1"/>
</dbReference>
<evidence type="ECO:0000259" key="1">
    <source>
        <dbReference type="Pfam" id="PF12697"/>
    </source>
</evidence>
<dbReference type="EMBL" id="JACBZT010000001">
    <property type="protein sequence ID" value="NYJ05907.1"/>
    <property type="molecule type" value="Genomic_DNA"/>
</dbReference>
<dbReference type="Pfam" id="PF12697">
    <property type="entry name" value="Abhydrolase_6"/>
    <property type="match status" value="1"/>
</dbReference>
<dbReference type="Proteomes" id="UP000541969">
    <property type="component" value="Unassembled WGS sequence"/>
</dbReference>